<dbReference type="EMBL" id="BIFH01000019">
    <property type="protein sequence ID" value="GCD96015.1"/>
    <property type="molecule type" value="Genomic_DNA"/>
</dbReference>
<dbReference type="PROSITE" id="PS51257">
    <property type="entry name" value="PROKAR_LIPOPROTEIN"/>
    <property type="match status" value="1"/>
</dbReference>
<keyword evidence="2" id="KW-0732">Signal</keyword>
<evidence type="ECO:0000313" key="3">
    <source>
        <dbReference type="EMBL" id="GCD96015.1"/>
    </source>
</evidence>
<feature type="compositionally biased region" description="Low complexity" evidence="1">
    <location>
        <begin position="61"/>
        <end position="80"/>
    </location>
</feature>
<protein>
    <recommendedName>
        <fullName evidence="5">Lipoprotein</fullName>
    </recommendedName>
</protein>
<name>A0A401YN37_9ACTN</name>
<proteinExistence type="predicted"/>
<accession>A0A401YN37</accession>
<gene>
    <name evidence="3" type="ORF">EHYA_03699</name>
</gene>
<dbReference type="Proteomes" id="UP000286931">
    <property type="component" value="Unassembled WGS sequence"/>
</dbReference>
<evidence type="ECO:0000256" key="1">
    <source>
        <dbReference type="SAM" id="MobiDB-lite"/>
    </source>
</evidence>
<evidence type="ECO:0000313" key="4">
    <source>
        <dbReference type="Proteomes" id="UP000286931"/>
    </source>
</evidence>
<keyword evidence="4" id="KW-1185">Reference proteome</keyword>
<sequence>MLSEERVHLTRPATAAALLLLLVAACDTAPATTPTRALDPALAANRGPLPDAGPPGAWPSATTPLGATAPATPANPAGTVPPDPRRAGAPADARSTVPSPSSRGAGGSDRADHSSTSGTSARHGQPDRGTSKAGPVDPWAACDFGFRFSGRKDDAPEARVCRSAHG</sequence>
<dbReference type="AlphaFoldDB" id="A0A401YN37"/>
<comment type="caution">
    <text evidence="3">The sequence shown here is derived from an EMBL/GenBank/DDBJ whole genome shotgun (WGS) entry which is preliminary data.</text>
</comment>
<feature type="region of interest" description="Disordered" evidence="1">
    <location>
        <begin position="37"/>
        <end position="166"/>
    </location>
</feature>
<feature type="compositionally biased region" description="Basic and acidic residues" evidence="1">
    <location>
        <begin position="150"/>
        <end position="160"/>
    </location>
</feature>
<feature type="chain" id="PRO_5019276678" description="Lipoprotein" evidence="2">
    <location>
        <begin position="32"/>
        <end position="166"/>
    </location>
</feature>
<reference evidence="3 4" key="1">
    <citation type="submission" date="2018-12" db="EMBL/GenBank/DDBJ databases">
        <title>Draft genome sequence of Embleya hyalina NBRC 13850T.</title>
        <authorList>
            <person name="Komaki H."/>
            <person name="Hosoyama A."/>
            <person name="Kimura A."/>
            <person name="Ichikawa N."/>
            <person name="Tamura T."/>
        </authorList>
    </citation>
    <scope>NUCLEOTIDE SEQUENCE [LARGE SCALE GENOMIC DNA]</scope>
    <source>
        <strain evidence="3 4">NBRC 13850</strain>
    </source>
</reference>
<organism evidence="3 4">
    <name type="scientific">Embleya hyalina</name>
    <dbReference type="NCBI Taxonomy" id="516124"/>
    <lineage>
        <taxon>Bacteria</taxon>
        <taxon>Bacillati</taxon>
        <taxon>Actinomycetota</taxon>
        <taxon>Actinomycetes</taxon>
        <taxon>Kitasatosporales</taxon>
        <taxon>Streptomycetaceae</taxon>
        <taxon>Embleya</taxon>
    </lineage>
</organism>
<feature type="signal peptide" evidence="2">
    <location>
        <begin position="1"/>
        <end position="31"/>
    </location>
</feature>
<evidence type="ECO:0008006" key="5">
    <source>
        <dbReference type="Google" id="ProtNLM"/>
    </source>
</evidence>
<evidence type="ECO:0000256" key="2">
    <source>
        <dbReference type="SAM" id="SignalP"/>
    </source>
</evidence>